<reference evidence="2" key="1">
    <citation type="journal article" date="2022" name="bioRxiv">
        <title>Sequencing and chromosome-scale assembly of the giantPleurodeles waltlgenome.</title>
        <authorList>
            <person name="Brown T."/>
            <person name="Elewa A."/>
            <person name="Iarovenko S."/>
            <person name="Subramanian E."/>
            <person name="Araus A.J."/>
            <person name="Petzold A."/>
            <person name="Susuki M."/>
            <person name="Suzuki K.-i.T."/>
            <person name="Hayashi T."/>
            <person name="Toyoda A."/>
            <person name="Oliveira C."/>
            <person name="Osipova E."/>
            <person name="Leigh N.D."/>
            <person name="Simon A."/>
            <person name="Yun M.H."/>
        </authorList>
    </citation>
    <scope>NUCLEOTIDE SEQUENCE</scope>
    <source>
        <strain evidence="2">20211129_DDA</strain>
        <tissue evidence="2">Liver</tissue>
    </source>
</reference>
<proteinExistence type="predicted"/>
<evidence type="ECO:0000256" key="1">
    <source>
        <dbReference type="SAM" id="MobiDB-lite"/>
    </source>
</evidence>
<organism evidence="2 3">
    <name type="scientific">Pleurodeles waltl</name>
    <name type="common">Iberian ribbed newt</name>
    <dbReference type="NCBI Taxonomy" id="8319"/>
    <lineage>
        <taxon>Eukaryota</taxon>
        <taxon>Metazoa</taxon>
        <taxon>Chordata</taxon>
        <taxon>Craniata</taxon>
        <taxon>Vertebrata</taxon>
        <taxon>Euteleostomi</taxon>
        <taxon>Amphibia</taxon>
        <taxon>Batrachia</taxon>
        <taxon>Caudata</taxon>
        <taxon>Salamandroidea</taxon>
        <taxon>Salamandridae</taxon>
        <taxon>Pleurodelinae</taxon>
        <taxon>Pleurodeles</taxon>
    </lineage>
</organism>
<name>A0AAV7VR01_PLEWA</name>
<protein>
    <submittedName>
        <fullName evidence="2">Uncharacterized protein</fullName>
    </submittedName>
</protein>
<evidence type="ECO:0000313" key="2">
    <source>
        <dbReference type="EMBL" id="KAJ1203125.1"/>
    </source>
</evidence>
<feature type="region of interest" description="Disordered" evidence="1">
    <location>
        <begin position="86"/>
        <end position="105"/>
    </location>
</feature>
<keyword evidence="3" id="KW-1185">Reference proteome</keyword>
<dbReference type="AlphaFoldDB" id="A0AAV7VR01"/>
<comment type="caution">
    <text evidence="2">The sequence shown here is derived from an EMBL/GenBank/DDBJ whole genome shotgun (WGS) entry which is preliminary data.</text>
</comment>
<dbReference type="Proteomes" id="UP001066276">
    <property type="component" value="Chromosome 2_1"/>
</dbReference>
<sequence length="105" mass="11761">MTSRHQGPYSRYLSGLLAGPHLPRARLFWGAVTPSALLWLAVGPPTRKSPGPSPSQAPTRHLRVRSLDRLRLAVIRLPRSRQCRPRFWASQRGTAGRPAPHPHHN</sequence>
<feature type="region of interest" description="Disordered" evidence="1">
    <location>
        <begin position="43"/>
        <end position="63"/>
    </location>
</feature>
<dbReference type="EMBL" id="JANPWB010000003">
    <property type="protein sequence ID" value="KAJ1203125.1"/>
    <property type="molecule type" value="Genomic_DNA"/>
</dbReference>
<evidence type="ECO:0000313" key="3">
    <source>
        <dbReference type="Proteomes" id="UP001066276"/>
    </source>
</evidence>
<gene>
    <name evidence="2" type="ORF">NDU88_006919</name>
</gene>
<accession>A0AAV7VR01</accession>